<comment type="caution">
    <text evidence="1">The sequence shown here is derived from an EMBL/GenBank/DDBJ whole genome shotgun (WGS) entry which is preliminary data.</text>
</comment>
<protein>
    <recommendedName>
        <fullName evidence="3">EcsC family protein</fullName>
    </recommendedName>
</protein>
<evidence type="ECO:0000313" key="1">
    <source>
        <dbReference type="EMBL" id="GAB1252075.1"/>
    </source>
</evidence>
<sequence length="243" mass="26818">MAKKINWESMLSLALKNNLARINRNRFLATSLAPFCTPEDLNKIAFLRPESLVEVQVLDHLGKEIVEKHLNQAALISGGAGLLGASAMWLSVPGDTLQFVTQLVIMTQKLAYLYGWDDFFFNEEPTDETIARLSLILGYGVGVHEAKGVIMSVANDMMPNLNEAMAQEQIDKNHPIVKKTVSALSEQLLRTAVSGGLAKVLPIVGAAASGIWSYKSFRPIAERIRLLLSEIMYTRLGHQLSQK</sequence>
<evidence type="ECO:0000313" key="2">
    <source>
        <dbReference type="Proteomes" id="UP001628220"/>
    </source>
</evidence>
<dbReference type="Proteomes" id="UP001628220">
    <property type="component" value="Unassembled WGS sequence"/>
</dbReference>
<proteinExistence type="predicted"/>
<dbReference type="EMBL" id="BAAFSF010000004">
    <property type="protein sequence ID" value="GAB1252075.1"/>
    <property type="molecule type" value="Genomic_DNA"/>
</dbReference>
<organism evidence="1 2">
    <name type="scientific">Porphyromonas miyakawae</name>
    <dbReference type="NCBI Taxonomy" id="3137470"/>
    <lineage>
        <taxon>Bacteria</taxon>
        <taxon>Pseudomonadati</taxon>
        <taxon>Bacteroidota</taxon>
        <taxon>Bacteroidia</taxon>
        <taxon>Bacteroidales</taxon>
        <taxon>Porphyromonadaceae</taxon>
        <taxon>Porphyromonas</taxon>
    </lineage>
</organism>
<evidence type="ECO:0008006" key="3">
    <source>
        <dbReference type="Google" id="ProtNLM"/>
    </source>
</evidence>
<keyword evidence="2" id="KW-1185">Reference proteome</keyword>
<dbReference type="RefSeq" id="WP_411915846.1">
    <property type="nucleotide sequence ID" value="NZ_BAAFSF010000004.1"/>
</dbReference>
<accession>A0ABQ0E2W6</accession>
<name>A0ABQ0E2W6_9PORP</name>
<reference evidence="1 2" key="1">
    <citation type="journal article" date="2025" name="Int. J. Syst. Evol. Microbiol.">
        <title>Desulfovibrio falkowii sp. nov., Porphyromonas miyakawae sp. nov., Mediterraneibacter flintii sp. nov. and Owariibacterium komagatae gen. nov., sp. nov., isolated from human faeces.</title>
        <authorList>
            <person name="Hamaguchi T."/>
            <person name="Ohara M."/>
            <person name="Hisatomi A."/>
            <person name="Sekiguchi K."/>
            <person name="Takeda J.I."/>
            <person name="Ueyama J."/>
            <person name="Ito M."/>
            <person name="Nishiwaki H."/>
            <person name="Ogi T."/>
            <person name="Hirayama M."/>
            <person name="Ohkuma M."/>
            <person name="Sakamoto M."/>
            <person name="Ohno K."/>
        </authorList>
    </citation>
    <scope>NUCLEOTIDE SEQUENCE [LARGE SCALE GENOMIC DNA]</scope>
    <source>
        <strain evidence="1 2">13CB11C</strain>
    </source>
</reference>
<gene>
    <name evidence="1" type="ORF">Tsumi_11810</name>
</gene>